<comment type="caution">
    <text evidence="4">The sequence shown here is derived from an EMBL/GenBank/DDBJ whole genome shotgun (WGS) entry which is preliminary data.</text>
</comment>
<feature type="compositionally biased region" description="Polar residues" evidence="2">
    <location>
        <begin position="561"/>
        <end position="574"/>
    </location>
</feature>
<feature type="coiled-coil region" evidence="1">
    <location>
        <begin position="807"/>
        <end position="860"/>
    </location>
</feature>
<keyword evidence="5" id="KW-1185">Reference proteome</keyword>
<feature type="compositionally biased region" description="Basic and acidic residues" evidence="2">
    <location>
        <begin position="868"/>
        <end position="887"/>
    </location>
</feature>
<dbReference type="GeneID" id="59293364"/>
<feature type="compositionally biased region" description="Basic and acidic residues" evidence="2">
    <location>
        <begin position="766"/>
        <end position="784"/>
    </location>
</feature>
<feature type="region of interest" description="Disordered" evidence="2">
    <location>
        <begin position="380"/>
        <end position="420"/>
    </location>
</feature>
<feature type="transmembrane region" description="Helical" evidence="3">
    <location>
        <begin position="1091"/>
        <end position="1111"/>
    </location>
</feature>
<feature type="compositionally biased region" description="Basic residues" evidence="2">
    <location>
        <begin position="1411"/>
        <end position="1421"/>
    </location>
</feature>
<evidence type="ECO:0000256" key="1">
    <source>
        <dbReference type="SAM" id="Coils"/>
    </source>
</evidence>
<organism evidence="4 5">
    <name type="scientific">Letharia columbiana</name>
    <dbReference type="NCBI Taxonomy" id="112416"/>
    <lineage>
        <taxon>Eukaryota</taxon>
        <taxon>Fungi</taxon>
        <taxon>Dikarya</taxon>
        <taxon>Ascomycota</taxon>
        <taxon>Pezizomycotina</taxon>
        <taxon>Lecanoromycetes</taxon>
        <taxon>OSLEUM clade</taxon>
        <taxon>Lecanoromycetidae</taxon>
        <taxon>Lecanorales</taxon>
        <taxon>Lecanorineae</taxon>
        <taxon>Parmeliaceae</taxon>
        <taxon>Letharia</taxon>
    </lineage>
</organism>
<dbReference type="EMBL" id="JACCJC010000075">
    <property type="protein sequence ID" value="KAF6228703.1"/>
    <property type="molecule type" value="Genomic_DNA"/>
</dbReference>
<keyword evidence="3" id="KW-0472">Membrane</keyword>
<gene>
    <name evidence="4" type="ORF">HO173_011722</name>
</gene>
<feature type="region of interest" description="Disordered" evidence="2">
    <location>
        <begin position="442"/>
        <end position="586"/>
    </location>
</feature>
<sequence length="1506" mass="167791">MAPHPPDDHDQKPRDQSIENIHLMDFSIDNNLDGDENLLGQRDAAFQGHWPDLRVKTSVHSDTADSTEQASVLKDAKDHYKTRITRSADGPVLKPFFQTSFGKLPPEIREKVFIELLATPPSYAGHDFVTSPPKPEMSPTAPAPKKFVHIKASWHQVTRTCRQIYIESRPVFFASKSYYLADAQELEHFFHYVEVPWRTTFRCNTITALCLKGLVAYLPLFTEKQIDDIFSDPTDMLGVYNTRQELEAMTFETLDIPHYCPLRRLNSLRTVSLCMRVGEEMLYVNLLYFLSGMRKGLVEFVNASHWLIRPQAPEDVWRIQYACFINGDFARGKDNEDVPYDTRCIELETTDIDSRAPELKEGDERYVEVQIQLAANQQQLRYPLDGDENDIGWETASDHSDMDPSTRGSTQAPPEAPQDEVEDIAQAEISENDHMFAVREPEPNRTNQSSFLGPQSENPSGPQSNSETDQEEGQILLGHGSEEFSGTQPETQSDHQATDSPSSRPSIRVTHDAPTDTEDDRRSLLDSEDPDNHVQTDTKASDPAPQVTEWQHDNAIHAESATETDQMQRNPNTEVKSEIRRTNIKYLSGRKRRLWLDVLDTPNPYTEEEMESYQAWQQLAIGEAHQKTERHSHQGEQPSVPIGKRQERQAKGPGEASQTATPKEKRPSPASPQGSEMPSKPVSMGLAQAYLVLPVWPVPLPGSTNWKTAAMSGARWPEITARDDLQIKIGQLKTDNQDLESSLTWKWAELAETVKALSDATATEEAQDKRTEDLESQDDKEAADATKALQKAHDFLKIDFGELESSAADCEKTVEEYQSICEDLEQEVTQQKSGTQGSKLARTRRKITELKREVADFVKDTAELEAHANTRKDVESPEGDFTQHDSSTDQSALHLPPKSAENLKAANVCGYCRSKGMLPQSVIVPETNGSVTGRSAQSAANTLRDGIVHLTIRQLEEAQNNGHHPTSEESARLWEELIVEACEQVCGCAQVLRQHDGRPHVRPKIQGNESFFIEGKQSATSTALSLKSLSRVGHIGNPQRAFRLQQHSFRFPSRHFHLDPHFRRQDTTTSTATYTTTMALLMSPEILMRHLSPMHVAMPIAAALLGVAANYGPRMFASPAIEVIPQEIGEFAFHNGVLIPHQDYLYGSSETGEPFIVGKKLAGQDYSAWEAGYEKFAKLESLTFGDSGSRSTWSWSFEEPKASRSSNWLKLLLWLILGTMCLLMLSYLVRKIVSRFSCQKRDNKEGILANPTSDIDAENAKLNLLWRTTLISMYRERKSENLLLKSALETLKAEHADKFAEQQREMDNLRQMLDTQKILAQNLGNSDHAVAAENTTTKDPLGGGQPESDVMPEEAVAGSQDGVVDLPVESSEGEQAMAEAGLDDDEKTGAIEQDDDTPALDNESPGPKMGKNGKPRIPRANRRADGSIRTPSHPDYVPLEEAPSRLGDRPFRGPGRGNGWKRRRGGGGGWNDGARFGWIGGRGGGGGGGRGGMTWDNGQSSQGSGH</sequence>
<name>A0A8H6CSF3_9LECA</name>
<feature type="coiled-coil region" evidence="1">
    <location>
        <begin position="1292"/>
        <end position="1319"/>
    </location>
</feature>
<feature type="region of interest" description="Disordered" evidence="2">
    <location>
        <begin position="868"/>
        <end position="898"/>
    </location>
</feature>
<dbReference type="RefSeq" id="XP_037159518.1">
    <property type="nucleotide sequence ID" value="XM_037313601.1"/>
</dbReference>
<feature type="region of interest" description="Disordered" evidence="2">
    <location>
        <begin position="624"/>
        <end position="681"/>
    </location>
</feature>
<evidence type="ECO:0000256" key="3">
    <source>
        <dbReference type="SAM" id="Phobius"/>
    </source>
</evidence>
<dbReference type="Proteomes" id="UP000578531">
    <property type="component" value="Unassembled WGS sequence"/>
</dbReference>
<feature type="transmembrane region" description="Helical" evidence="3">
    <location>
        <begin position="1211"/>
        <end position="1229"/>
    </location>
</feature>
<evidence type="ECO:0000313" key="5">
    <source>
        <dbReference type="Proteomes" id="UP000578531"/>
    </source>
</evidence>
<feature type="compositionally biased region" description="Basic and acidic residues" evidence="2">
    <location>
        <begin position="624"/>
        <end position="634"/>
    </location>
</feature>
<proteinExistence type="predicted"/>
<feature type="compositionally biased region" description="Polar residues" evidence="2">
    <location>
        <begin position="444"/>
        <end position="467"/>
    </location>
</feature>
<feature type="compositionally biased region" description="Polar residues" evidence="2">
    <location>
        <begin position="1496"/>
        <end position="1506"/>
    </location>
</feature>
<evidence type="ECO:0000256" key="2">
    <source>
        <dbReference type="SAM" id="MobiDB-lite"/>
    </source>
</evidence>
<feature type="compositionally biased region" description="Basic and acidic residues" evidence="2">
    <location>
        <begin position="1442"/>
        <end position="1451"/>
    </location>
</feature>
<feature type="compositionally biased region" description="Gly residues" evidence="2">
    <location>
        <begin position="1478"/>
        <end position="1492"/>
    </location>
</feature>
<feature type="region of interest" description="Disordered" evidence="2">
    <location>
        <begin position="1334"/>
        <end position="1506"/>
    </location>
</feature>
<dbReference type="OrthoDB" id="5373818at2759"/>
<keyword evidence="3" id="KW-0812">Transmembrane</keyword>
<accession>A0A8H6CSF3</accession>
<keyword evidence="3" id="KW-1133">Transmembrane helix</keyword>
<reference evidence="4 5" key="1">
    <citation type="journal article" date="2020" name="Genomics">
        <title>Complete, high-quality genomes from long-read metagenomic sequencing of two wolf lichen thalli reveals enigmatic genome architecture.</title>
        <authorList>
            <person name="McKenzie S.K."/>
            <person name="Walston R.F."/>
            <person name="Allen J.L."/>
        </authorList>
    </citation>
    <scope>NUCLEOTIDE SEQUENCE [LARGE SCALE GENOMIC DNA]</scope>
    <source>
        <strain evidence="4">WasteWater2</strain>
    </source>
</reference>
<keyword evidence="1" id="KW-0175">Coiled coil</keyword>
<feature type="region of interest" description="Disordered" evidence="2">
    <location>
        <begin position="759"/>
        <end position="785"/>
    </location>
</feature>
<feature type="compositionally biased region" description="Basic and acidic residues" evidence="2">
    <location>
        <begin position="509"/>
        <end position="540"/>
    </location>
</feature>
<evidence type="ECO:0000313" key="4">
    <source>
        <dbReference type="EMBL" id="KAF6228703.1"/>
    </source>
</evidence>
<feature type="compositionally biased region" description="Acidic residues" evidence="2">
    <location>
        <begin position="1381"/>
        <end position="1398"/>
    </location>
</feature>
<protein>
    <submittedName>
        <fullName evidence="4">Uncharacterized protein</fullName>
    </submittedName>
</protein>